<accession>A0AAV5WCG3</accession>
<protein>
    <recommendedName>
        <fullName evidence="4">G protein-coupled receptor</fullName>
    </recommendedName>
</protein>
<name>A0AAV5WCG3_9BILA</name>
<keyword evidence="1" id="KW-0472">Membrane</keyword>
<dbReference type="AlphaFoldDB" id="A0AAV5WCG3"/>
<sequence length="263" mass="29767">MDNSTIWRMAHETDVFPYYFQRTDLPIPRMSGFIKELWDSLSNSHGKTIIIDSCMDGSTNQNEIGLIGKECLSLMEEGSVVTLMEGSFIDRSKLTKFKYHSLPIFIAQVQFYEVVEYTTDTTLSVNCFLLFGIPQLIAIVISMLTFRIVRRKNVVSPSPKLRSVFGVNMAVLLVGITLASWIYFGAFRGNTVVQTYTSTIGISLQLDFLIGQGNREKKLYATSTGRIPLLESICDDDRHIAAIYPMEVIEAFNQNKIQCTLRQ</sequence>
<gene>
    <name evidence="2" type="ORF">PFISCL1PPCAC_19721</name>
</gene>
<dbReference type="EMBL" id="BTSY01000005">
    <property type="protein sequence ID" value="GMT28424.1"/>
    <property type="molecule type" value="Genomic_DNA"/>
</dbReference>
<keyword evidence="3" id="KW-1185">Reference proteome</keyword>
<keyword evidence="1" id="KW-1133">Transmembrane helix</keyword>
<organism evidence="2 3">
    <name type="scientific">Pristionchus fissidentatus</name>
    <dbReference type="NCBI Taxonomy" id="1538716"/>
    <lineage>
        <taxon>Eukaryota</taxon>
        <taxon>Metazoa</taxon>
        <taxon>Ecdysozoa</taxon>
        <taxon>Nematoda</taxon>
        <taxon>Chromadorea</taxon>
        <taxon>Rhabditida</taxon>
        <taxon>Rhabditina</taxon>
        <taxon>Diplogasteromorpha</taxon>
        <taxon>Diplogasteroidea</taxon>
        <taxon>Neodiplogasteridae</taxon>
        <taxon>Pristionchus</taxon>
    </lineage>
</organism>
<feature type="transmembrane region" description="Helical" evidence="1">
    <location>
        <begin position="128"/>
        <end position="149"/>
    </location>
</feature>
<evidence type="ECO:0000256" key="1">
    <source>
        <dbReference type="SAM" id="Phobius"/>
    </source>
</evidence>
<evidence type="ECO:0000313" key="3">
    <source>
        <dbReference type="Proteomes" id="UP001432322"/>
    </source>
</evidence>
<evidence type="ECO:0008006" key="4">
    <source>
        <dbReference type="Google" id="ProtNLM"/>
    </source>
</evidence>
<keyword evidence="1" id="KW-0812">Transmembrane</keyword>
<evidence type="ECO:0000313" key="2">
    <source>
        <dbReference type="EMBL" id="GMT28424.1"/>
    </source>
</evidence>
<reference evidence="2" key="1">
    <citation type="submission" date="2023-10" db="EMBL/GenBank/DDBJ databases">
        <title>Genome assembly of Pristionchus species.</title>
        <authorList>
            <person name="Yoshida K."/>
            <person name="Sommer R.J."/>
        </authorList>
    </citation>
    <scope>NUCLEOTIDE SEQUENCE</scope>
    <source>
        <strain evidence="2">RS5133</strain>
    </source>
</reference>
<comment type="caution">
    <text evidence="2">The sequence shown here is derived from an EMBL/GenBank/DDBJ whole genome shotgun (WGS) entry which is preliminary data.</text>
</comment>
<dbReference type="Proteomes" id="UP001432322">
    <property type="component" value="Unassembled WGS sequence"/>
</dbReference>
<feature type="transmembrane region" description="Helical" evidence="1">
    <location>
        <begin position="161"/>
        <end position="184"/>
    </location>
</feature>
<proteinExistence type="predicted"/>